<organism evidence="2 3">
    <name type="scientific">Aneurinibacillus soli</name>
    <dbReference type="NCBI Taxonomy" id="1500254"/>
    <lineage>
        <taxon>Bacteria</taxon>
        <taxon>Bacillati</taxon>
        <taxon>Bacillota</taxon>
        <taxon>Bacilli</taxon>
        <taxon>Bacillales</taxon>
        <taxon>Paenibacillaceae</taxon>
        <taxon>Aneurinibacillus group</taxon>
        <taxon>Aneurinibacillus</taxon>
    </lineage>
</organism>
<evidence type="ECO:0000313" key="2">
    <source>
        <dbReference type="EMBL" id="BAU29080.1"/>
    </source>
</evidence>
<dbReference type="CDD" id="cd06661">
    <property type="entry name" value="GGCT_like"/>
    <property type="match status" value="2"/>
</dbReference>
<dbReference type="InterPro" id="IPR013024">
    <property type="entry name" value="GGCT-like"/>
</dbReference>
<dbReference type="GO" id="GO:0003839">
    <property type="term" value="F:gamma-glutamylcyclotransferase activity"/>
    <property type="evidence" value="ECO:0007669"/>
    <property type="project" value="InterPro"/>
</dbReference>
<dbReference type="InterPro" id="IPR036568">
    <property type="entry name" value="GGCT-like_sf"/>
</dbReference>
<sequence>MIDKVFVYGTLCEEESNHYVVAPFVQSTSEATIQGWLYHLPYGYPTMIPGAGKVRGQLFELCDVPAALAAMDWLEGYEANRPDNEYERIVTTAVTEDGQTHDCYVYIYPDRHQNRLEPDAIFLPAGDWRAYRRGEAWEMYFAYGSCMNRDSFAVDVPVYRVLGRAVLNDYRIGFTHYSAYKWQGGAADVLPASGRQTEGVLYAIPADLLPALDRREGVETRIYERIAVEVKMGDRMVRAWTYTVMNKQPDMAPSPAYRDTIVAGSDLLSEEYVQELTRFMEDLI</sequence>
<reference evidence="2 3" key="1">
    <citation type="submission" date="2015-12" db="EMBL/GenBank/DDBJ databases">
        <title>Genome sequence of Aneurinibacillus soli.</title>
        <authorList>
            <person name="Lee J.S."/>
            <person name="Lee K.C."/>
            <person name="Kim K.K."/>
            <person name="Lee B.W."/>
        </authorList>
    </citation>
    <scope>NUCLEOTIDE SEQUENCE [LARGE SCALE GENOMIC DNA]</scope>
    <source>
        <strain evidence="2 3">CB4</strain>
    </source>
</reference>
<keyword evidence="3" id="KW-1185">Reference proteome</keyword>
<dbReference type="Pfam" id="PF13772">
    <property type="entry name" value="AIG2_2"/>
    <property type="match status" value="1"/>
</dbReference>
<keyword evidence="2" id="KW-0012">Acyltransferase</keyword>
<dbReference type="Gene3D" id="3.10.490.10">
    <property type="entry name" value="Gamma-glutamyl cyclotransferase-like"/>
    <property type="match status" value="2"/>
</dbReference>
<dbReference type="EC" id="2.3.2.-" evidence="2"/>
<dbReference type="InterPro" id="IPR009288">
    <property type="entry name" value="AIG2-like_dom"/>
</dbReference>
<dbReference type="SUPFAM" id="SSF110857">
    <property type="entry name" value="Gamma-glutamyl cyclotransferase-like"/>
    <property type="match status" value="2"/>
</dbReference>
<proteinExistence type="predicted"/>
<name>A0A0U4WKU7_9BACL</name>
<gene>
    <name evidence="2" type="primary">ykqA</name>
    <name evidence="2" type="ORF">CB4_03258</name>
</gene>
<dbReference type="Pfam" id="PF06094">
    <property type="entry name" value="GGACT"/>
    <property type="match status" value="1"/>
</dbReference>
<accession>A0A0U4WKU7</accession>
<dbReference type="Proteomes" id="UP000217696">
    <property type="component" value="Chromosome"/>
</dbReference>
<dbReference type="PANTHER" id="PTHR12935">
    <property type="entry name" value="GAMMA-GLUTAMYLCYCLOTRANSFERASE"/>
    <property type="match status" value="1"/>
</dbReference>
<dbReference type="PANTHER" id="PTHR12935:SF0">
    <property type="entry name" value="GAMMA-GLUTAMYLCYCLOTRANSFERASE"/>
    <property type="match status" value="1"/>
</dbReference>
<dbReference type="KEGG" id="asoc:CB4_03258"/>
<dbReference type="RefSeq" id="WP_172890905.1">
    <property type="nucleotide sequence ID" value="NZ_AP017312.1"/>
</dbReference>
<dbReference type="EMBL" id="AP017312">
    <property type="protein sequence ID" value="BAU29080.1"/>
    <property type="molecule type" value="Genomic_DNA"/>
</dbReference>
<evidence type="ECO:0000313" key="3">
    <source>
        <dbReference type="Proteomes" id="UP000217696"/>
    </source>
</evidence>
<dbReference type="AlphaFoldDB" id="A0A0U4WKU7"/>
<dbReference type="GO" id="GO:0016746">
    <property type="term" value="F:acyltransferase activity"/>
    <property type="evidence" value="ECO:0007669"/>
    <property type="project" value="UniProtKB-KW"/>
</dbReference>
<keyword evidence="2" id="KW-0808">Transferase</keyword>
<keyword evidence="1" id="KW-0456">Lyase</keyword>
<dbReference type="InterPro" id="IPR017939">
    <property type="entry name" value="G-Glutamylcylcotransferase"/>
</dbReference>
<evidence type="ECO:0000256" key="1">
    <source>
        <dbReference type="ARBA" id="ARBA00023239"/>
    </source>
</evidence>
<protein>
    <submittedName>
        <fullName evidence="2">Putative gamma-glutamylcyclotransferase YkqA</fullName>
        <ecNumber evidence="2">2.3.2.-</ecNumber>
    </submittedName>
</protein>